<protein>
    <submittedName>
        <fullName evidence="7">Aspartate--tRNA ligase like protein</fullName>
    </submittedName>
</protein>
<keyword evidence="3" id="KW-0067">ATP-binding</keyword>
<dbReference type="InterPro" id="IPR004364">
    <property type="entry name" value="Aa-tRNA-synt_II"/>
</dbReference>
<comment type="caution">
    <text evidence="7">The sequence shown here is derived from an EMBL/GenBank/DDBJ whole genome shotgun (WGS) entry which is preliminary data.</text>
</comment>
<evidence type="ECO:0000256" key="1">
    <source>
        <dbReference type="ARBA" id="ARBA00022598"/>
    </source>
</evidence>
<evidence type="ECO:0000313" key="8">
    <source>
        <dbReference type="Proteomes" id="UP000689129"/>
    </source>
</evidence>
<keyword evidence="4" id="KW-0648">Protein biosynthesis</keyword>
<keyword evidence="5" id="KW-0030">Aminoacyl-tRNA synthetase</keyword>
<proteinExistence type="predicted"/>
<evidence type="ECO:0000256" key="4">
    <source>
        <dbReference type="ARBA" id="ARBA00022917"/>
    </source>
</evidence>
<organism evidence="7 8">
    <name type="scientific">Verticillium longisporum</name>
    <name type="common">Verticillium dahliae var. longisporum</name>
    <dbReference type="NCBI Taxonomy" id="100787"/>
    <lineage>
        <taxon>Eukaryota</taxon>
        <taxon>Fungi</taxon>
        <taxon>Dikarya</taxon>
        <taxon>Ascomycota</taxon>
        <taxon>Pezizomycotina</taxon>
        <taxon>Sordariomycetes</taxon>
        <taxon>Hypocreomycetidae</taxon>
        <taxon>Glomerellales</taxon>
        <taxon>Plectosphaerellaceae</taxon>
        <taxon>Verticillium</taxon>
    </lineage>
</organism>
<sequence>MAEFSHLLKALRAGCPPHAGFALGFDRFAAVLSGSSSVRDVIAFPKNNKGVDEFAGGPGKISDEQLTTYHLQLRKK</sequence>
<dbReference type="PANTHER" id="PTHR22594:SF5">
    <property type="entry name" value="ASPARTATE--TRNA LIGASE, MITOCHONDRIAL"/>
    <property type="match status" value="1"/>
</dbReference>
<dbReference type="Pfam" id="PF00152">
    <property type="entry name" value="tRNA-synt_2"/>
    <property type="match status" value="1"/>
</dbReference>
<accession>A0A8I3AEP8</accession>
<evidence type="ECO:0000259" key="6">
    <source>
        <dbReference type="Pfam" id="PF00152"/>
    </source>
</evidence>
<dbReference type="GO" id="GO:0006422">
    <property type="term" value="P:aspartyl-tRNA aminoacylation"/>
    <property type="evidence" value="ECO:0007669"/>
    <property type="project" value="TreeGrafter"/>
</dbReference>
<dbReference type="GO" id="GO:0004815">
    <property type="term" value="F:aspartate-tRNA ligase activity"/>
    <property type="evidence" value="ECO:0007669"/>
    <property type="project" value="TreeGrafter"/>
</dbReference>
<evidence type="ECO:0000313" key="7">
    <source>
        <dbReference type="EMBL" id="KAG7107163.1"/>
    </source>
</evidence>
<dbReference type="GO" id="GO:0005524">
    <property type="term" value="F:ATP binding"/>
    <property type="evidence" value="ECO:0007669"/>
    <property type="project" value="UniProtKB-KW"/>
</dbReference>
<evidence type="ECO:0000256" key="3">
    <source>
        <dbReference type="ARBA" id="ARBA00022840"/>
    </source>
</evidence>
<evidence type="ECO:0000256" key="5">
    <source>
        <dbReference type="ARBA" id="ARBA00023146"/>
    </source>
</evidence>
<dbReference type="OrthoDB" id="439710at2759"/>
<keyword evidence="2" id="KW-0547">Nucleotide-binding</keyword>
<dbReference type="PANTHER" id="PTHR22594">
    <property type="entry name" value="ASPARTYL/LYSYL-TRNA SYNTHETASE"/>
    <property type="match status" value="1"/>
</dbReference>
<dbReference type="Proteomes" id="UP000689129">
    <property type="component" value="Unassembled WGS sequence"/>
</dbReference>
<keyword evidence="1 7" id="KW-0436">Ligase</keyword>
<dbReference type="AlphaFoldDB" id="A0A8I3AEP8"/>
<dbReference type="EMBL" id="JAEMWZ010000729">
    <property type="protein sequence ID" value="KAG7107163.1"/>
    <property type="molecule type" value="Genomic_DNA"/>
</dbReference>
<reference evidence="7" key="1">
    <citation type="journal article" date="2021" name="Mol. Plant Pathol.">
        <title>A 20-kb lineage-specific genomic region tames virulence in pathogenic amphidiploid Verticillium longisporum.</title>
        <authorList>
            <person name="Harting R."/>
            <person name="Starke J."/>
            <person name="Kusch H."/>
            <person name="Poggeler S."/>
            <person name="Maurus I."/>
            <person name="Schluter R."/>
            <person name="Landesfeind M."/>
            <person name="Bulla I."/>
            <person name="Nowrousian M."/>
            <person name="de Jonge R."/>
            <person name="Stahlhut G."/>
            <person name="Hoff K.J."/>
            <person name="Asshauer K.P."/>
            <person name="Thurmer A."/>
            <person name="Stanke M."/>
            <person name="Daniel R."/>
            <person name="Morgenstern B."/>
            <person name="Thomma B.P.H.J."/>
            <person name="Kronstad J.W."/>
            <person name="Braus-Stromeyer S.A."/>
            <person name="Braus G.H."/>
        </authorList>
    </citation>
    <scope>NUCLEOTIDE SEQUENCE</scope>
    <source>
        <strain evidence="7">Vl32</strain>
    </source>
</reference>
<evidence type="ECO:0000256" key="2">
    <source>
        <dbReference type="ARBA" id="ARBA00022741"/>
    </source>
</evidence>
<feature type="domain" description="Aminoacyl-tRNA synthetase class II (D/K/N)" evidence="6">
    <location>
        <begin position="2"/>
        <end position="47"/>
    </location>
</feature>
<name>A0A8I3AEP8_VERLO</name>
<dbReference type="GO" id="GO:0005739">
    <property type="term" value="C:mitochondrion"/>
    <property type="evidence" value="ECO:0007669"/>
    <property type="project" value="TreeGrafter"/>
</dbReference>
<gene>
    <name evidence="7" type="ORF">HYQ45_018312</name>
</gene>